<accession>A0A7U6BGM2</accession>
<sequence length="77" mass="9206">MRVIVSLYLRKREQILWTERVLNEDTARYFSVLHISAGYIYKYVHGKYSLSGKSMVDWHSISVDGRKTLEYLIFDMK</sequence>
<evidence type="ECO:0000313" key="1">
    <source>
        <dbReference type="EMBL" id="AXD70392.1"/>
    </source>
</evidence>
<dbReference type="AlphaFoldDB" id="A0A7U6BGM2"/>
<dbReference type="Proteomes" id="UP000251994">
    <property type="component" value="Chromosome"/>
</dbReference>
<dbReference type="EMBL" id="CP030219">
    <property type="protein sequence ID" value="AXD70392.1"/>
    <property type="molecule type" value="Genomic_DNA"/>
</dbReference>
<name>A0A7U6BGM2_SALER</name>
<gene>
    <name evidence="1" type="ORF">CHC34_05055</name>
</gene>
<evidence type="ECO:0000313" key="2">
    <source>
        <dbReference type="Proteomes" id="UP000251994"/>
    </source>
</evidence>
<organism evidence="1 2">
    <name type="scientific">Salmonella enterica</name>
    <name type="common">Salmonella choleraesuis</name>
    <dbReference type="NCBI Taxonomy" id="28901"/>
    <lineage>
        <taxon>Bacteria</taxon>
        <taxon>Pseudomonadati</taxon>
        <taxon>Pseudomonadota</taxon>
        <taxon>Gammaproteobacteria</taxon>
        <taxon>Enterobacterales</taxon>
        <taxon>Enterobacteriaceae</taxon>
        <taxon>Salmonella</taxon>
    </lineage>
</organism>
<reference evidence="1 2" key="1">
    <citation type="submission" date="2018-06" db="EMBL/GenBank/DDBJ databases">
        <title>Completed Genome Sequences of 32 Strains from Various Serotypes of Salmonella enterica.</title>
        <authorList>
            <person name="Nash J.H.E."/>
            <person name="Robertson J."/>
            <person name="Bessonov K."/>
        </authorList>
    </citation>
    <scope>NUCLEOTIDE SEQUENCE [LARGE SCALE GENOMIC DNA]</scope>
    <source>
        <strain evidence="1 2">SA20021456</strain>
    </source>
</reference>
<proteinExistence type="predicted"/>
<protein>
    <submittedName>
        <fullName evidence="1">Uncharacterized protein</fullName>
    </submittedName>
</protein>